<dbReference type="InterPro" id="IPR027417">
    <property type="entry name" value="P-loop_NTPase"/>
</dbReference>
<dbReference type="InterPro" id="IPR002611">
    <property type="entry name" value="IstB_ATP-bd"/>
</dbReference>
<sequence length="302" mass="34049">RGAYSPDNPMSYDELFDQVRNVPVLVLDDLGSHSTTPWAQEKLFQVINHRFNLEMPTVITVRGPLQQLDESLRTRIESVQDFSKVFQLGQYNTRLARSIGDLPAEMQRRMTFAAFDTGGGSTATRTDRESLERAKSAAENFAADPEGWLVFNGPRGSGKTHLAVAIAGECLRRDRPVFYAFVPTLLDHLRATFSPDSPIRYDELFEQLKTVPLLIFDDLGAETSTAWAEEKLYQIVVHRHEARLPTVITSAFSIDELEEAKPRIGSRLMDMNVVNWQPITAPNYRDQRRARRPSRSGGAPDG</sequence>
<evidence type="ECO:0000313" key="2">
    <source>
        <dbReference type="EMBL" id="SVC34100.1"/>
    </source>
</evidence>
<dbReference type="AlphaFoldDB" id="A0A382LBQ8"/>
<dbReference type="SUPFAM" id="SSF52540">
    <property type="entry name" value="P-loop containing nucleoside triphosphate hydrolases"/>
    <property type="match status" value="2"/>
</dbReference>
<organism evidence="2">
    <name type="scientific">marine metagenome</name>
    <dbReference type="NCBI Taxonomy" id="408172"/>
    <lineage>
        <taxon>unclassified sequences</taxon>
        <taxon>metagenomes</taxon>
        <taxon>ecological metagenomes</taxon>
    </lineage>
</organism>
<dbReference type="Gene3D" id="3.40.50.300">
    <property type="entry name" value="P-loop containing nucleotide triphosphate hydrolases"/>
    <property type="match status" value="2"/>
</dbReference>
<name>A0A382LBQ8_9ZZZZ</name>
<proteinExistence type="predicted"/>
<dbReference type="PANTHER" id="PTHR30050">
    <property type="entry name" value="CHROMOSOMAL REPLICATION INITIATOR PROTEIN DNAA"/>
    <property type="match status" value="1"/>
</dbReference>
<reference evidence="2" key="1">
    <citation type="submission" date="2018-05" db="EMBL/GenBank/DDBJ databases">
        <authorList>
            <person name="Lanie J.A."/>
            <person name="Ng W.-L."/>
            <person name="Kazmierczak K.M."/>
            <person name="Andrzejewski T.M."/>
            <person name="Davidsen T.M."/>
            <person name="Wayne K.J."/>
            <person name="Tettelin H."/>
            <person name="Glass J.I."/>
            <person name="Rusch D."/>
            <person name="Podicherti R."/>
            <person name="Tsui H.-C.T."/>
            <person name="Winkler M.E."/>
        </authorList>
    </citation>
    <scope>NUCLEOTIDE SEQUENCE</scope>
</reference>
<dbReference type="Pfam" id="PF01695">
    <property type="entry name" value="IstB_IS21"/>
    <property type="match status" value="1"/>
</dbReference>
<accession>A0A382LBQ8</accession>
<dbReference type="GO" id="GO:0005524">
    <property type="term" value="F:ATP binding"/>
    <property type="evidence" value="ECO:0007669"/>
    <property type="project" value="InterPro"/>
</dbReference>
<dbReference type="CDD" id="cd00009">
    <property type="entry name" value="AAA"/>
    <property type="match status" value="1"/>
</dbReference>
<dbReference type="EMBL" id="UINC01086025">
    <property type="protein sequence ID" value="SVC34100.1"/>
    <property type="molecule type" value="Genomic_DNA"/>
</dbReference>
<feature type="domain" description="IstB-like ATP-binding" evidence="1">
    <location>
        <begin position="148"/>
        <end position="257"/>
    </location>
</feature>
<dbReference type="GO" id="GO:0006260">
    <property type="term" value="P:DNA replication"/>
    <property type="evidence" value="ECO:0007669"/>
    <property type="project" value="TreeGrafter"/>
</dbReference>
<protein>
    <recommendedName>
        <fullName evidence="1">IstB-like ATP-binding domain-containing protein</fullName>
    </recommendedName>
</protein>
<dbReference type="PANTHER" id="PTHR30050:SF4">
    <property type="entry name" value="ATP-BINDING PROTEIN RV3427C IN INSERTION SEQUENCE-RELATED"/>
    <property type="match status" value="1"/>
</dbReference>
<evidence type="ECO:0000259" key="1">
    <source>
        <dbReference type="Pfam" id="PF01695"/>
    </source>
</evidence>
<feature type="non-terminal residue" evidence="2">
    <location>
        <position position="1"/>
    </location>
</feature>
<gene>
    <name evidence="2" type="ORF">METZ01_LOCUS286954</name>
</gene>